<dbReference type="GO" id="GO:0007165">
    <property type="term" value="P:signal transduction"/>
    <property type="evidence" value="ECO:0007669"/>
    <property type="project" value="TreeGrafter"/>
</dbReference>
<dbReference type="EMBL" id="LIAE01008765">
    <property type="protein sequence ID" value="PAV72558.1"/>
    <property type="molecule type" value="Genomic_DNA"/>
</dbReference>
<sequence>MLRSSLILALVLAVSAKTGFDGIQSISEAGFKCLKSHGYDFFIARIWESSGNFDNTGYQNIKNARNTGWTDIDGYVFPCLASNCAPPANQVEAVINKLKSTGAKVNYVWLDIEIYHWSADHAHNRNFITAMVNEIEVFLSEYQ</sequence>
<dbReference type="SUPFAM" id="SSF51445">
    <property type="entry name" value="(Trans)glycosidases"/>
    <property type="match status" value="1"/>
</dbReference>
<dbReference type="OrthoDB" id="2251794at2759"/>
<dbReference type="Proteomes" id="UP000218231">
    <property type="component" value="Unassembled WGS sequence"/>
</dbReference>
<feature type="signal peptide" evidence="3">
    <location>
        <begin position="1"/>
        <end position="16"/>
    </location>
</feature>
<dbReference type="PROSITE" id="PS51904">
    <property type="entry name" value="GLYCOSYL_HYDROL_F25_2"/>
    <property type="match status" value="1"/>
</dbReference>
<evidence type="ECO:0000256" key="3">
    <source>
        <dbReference type="SAM" id="SignalP"/>
    </source>
</evidence>
<dbReference type="InterPro" id="IPR051595">
    <property type="entry name" value="GH25_Enzymes"/>
</dbReference>
<dbReference type="PANTHER" id="PTHR23208">
    <property type="entry name" value="LYSOZYME PROTEIN"/>
    <property type="match status" value="1"/>
</dbReference>
<proteinExistence type="inferred from homology"/>
<dbReference type="GO" id="GO:0045087">
    <property type="term" value="P:innate immune response"/>
    <property type="evidence" value="ECO:0007669"/>
    <property type="project" value="TreeGrafter"/>
</dbReference>
<accession>A0A2A2KFA6</accession>
<name>A0A2A2KFA6_9BILA</name>
<dbReference type="AlphaFoldDB" id="A0A2A2KFA6"/>
<evidence type="ECO:0000313" key="4">
    <source>
        <dbReference type="EMBL" id="PAV72558.1"/>
    </source>
</evidence>
<organism evidence="4 5">
    <name type="scientific">Diploscapter pachys</name>
    <dbReference type="NCBI Taxonomy" id="2018661"/>
    <lineage>
        <taxon>Eukaryota</taxon>
        <taxon>Metazoa</taxon>
        <taxon>Ecdysozoa</taxon>
        <taxon>Nematoda</taxon>
        <taxon>Chromadorea</taxon>
        <taxon>Rhabditida</taxon>
        <taxon>Rhabditina</taxon>
        <taxon>Rhabditomorpha</taxon>
        <taxon>Rhabditoidea</taxon>
        <taxon>Rhabditidae</taxon>
        <taxon>Diploscapter</taxon>
    </lineage>
</organism>
<evidence type="ECO:0000256" key="2">
    <source>
        <dbReference type="ARBA" id="ARBA00022729"/>
    </source>
</evidence>
<evidence type="ECO:0008006" key="6">
    <source>
        <dbReference type="Google" id="ProtNLM"/>
    </source>
</evidence>
<dbReference type="PANTHER" id="PTHR23208:SF36">
    <property type="entry name" value="LYSOZYME-RELATED"/>
    <property type="match status" value="1"/>
</dbReference>
<dbReference type="Gene3D" id="3.20.20.80">
    <property type="entry name" value="Glycosidases"/>
    <property type="match status" value="1"/>
</dbReference>
<keyword evidence="2 3" id="KW-0732">Signal</keyword>
<dbReference type="InterPro" id="IPR017853">
    <property type="entry name" value="GH"/>
</dbReference>
<protein>
    <recommendedName>
        <fullName evidence="6">Lysozyme</fullName>
    </recommendedName>
</protein>
<comment type="similarity">
    <text evidence="1">Belongs to the glycosyl hydrolase 25 family.</text>
</comment>
<feature type="chain" id="PRO_5012810365" description="Lysozyme" evidence="3">
    <location>
        <begin position="17"/>
        <end position="143"/>
    </location>
</feature>
<dbReference type="GO" id="GO:0016998">
    <property type="term" value="P:cell wall macromolecule catabolic process"/>
    <property type="evidence" value="ECO:0007669"/>
    <property type="project" value="InterPro"/>
</dbReference>
<gene>
    <name evidence="4" type="ORF">WR25_13092</name>
</gene>
<dbReference type="GO" id="GO:0009253">
    <property type="term" value="P:peptidoglycan catabolic process"/>
    <property type="evidence" value="ECO:0007669"/>
    <property type="project" value="InterPro"/>
</dbReference>
<evidence type="ECO:0000313" key="5">
    <source>
        <dbReference type="Proteomes" id="UP000218231"/>
    </source>
</evidence>
<dbReference type="GO" id="GO:0003796">
    <property type="term" value="F:lysozyme activity"/>
    <property type="evidence" value="ECO:0007669"/>
    <property type="project" value="InterPro"/>
</dbReference>
<comment type="caution">
    <text evidence="4">The sequence shown here is derived from an EMBL/GenBank/DDBJ whole genome shotgun (WGS) entry which is preliminary data.</text>
</comment>
<dbReference type="STRING" id="2018661.A0A2A2KFA6"/>
<reference evidence="4 5" key="1">
    <citation type="journal article" date="2017" name="Curr. Biol.">
        <title>Genome architecture and evolution of a unichromosomal asexual nematode.</title>
        <authorList>
            <person name="Fradin H."/>
            <person name="Zegar C."/>
            <person name="Gutwein M."/>
            <person name="Lucas J."/>
            <person name="Kovtun M."/>
            <person name="Corcoran D."/>
            <person name="Baugh L.R."/>
            <person name="Kiontke K."/>
            <person name="Gunsalus K."/>
            <person name="Fitch D.H."/>
            <person name="Piano F."/>
        </authorList>
    </citation>
    <scope>NUCLEOTIDE SEQUENCE [LARGE SCALE GENOMIC DNA]</scope>
    <source>
        <strain evidence="4">PF1309</strain>
    </source>
</reference>
<evidence type="ECO:0000256" key="1">
    <source>
        <dbReference type="ARBA" id="ARBA00010646"/>
    </source>
</evidence>
<dbReference type="InterPro" id="IPR002053">
    <property type="entry name" value="Glyco_hydro_25"/>
</dbReference>
<keyword evidence="5" id="KW-1185">Reference proteome</keyword>